<feature type="transmembrane region" description="Helical" evidence="1">
    <location>
        <begin position="62"/>
        <end position="81"/>
    </location>
</feature>
<accession>A0A1G1YHA6</accession>
<feature type="transmembrane region" description="Helical" evidence="1">
    <location>
        <begin position="6"/>
        <end position="27"/>
    </location>
</feature>
<protein>
    <submittedName>
        <fullName evidence="2">Uncharacterized protein</fullName>
    </submittedName>
</protein>
<comment type="caution">
    <text evidence="2">The sequence shown here is derived from an EMBL/GenBank/DDBJ whole genome shotgun (WGS) entry which is preliminary data.</text>
</comment>
<gene>
    <name evidence="2" type="ORF">A3J59_03690</name>
</gene>
<organism evidence="2 3">
    <name type="scientific">Candidatus Buchananbacteria bacterium RIFCSPHIGHO2_02_FULL_56_16</name>
    <dbReference type="NCBI Taxonomy" id="1797542"/>
    <lineage>
        <taxon>Bacteria</taxon>
        <taxon>Candidatus Buchananiibacteriota</taxon>
    </lineage>
</organism>
<sequence>MDNLSAVLLLLTILALIFGLWTTLIVATRMRKLAQFNAQHESTTTDEKQRLAISAYGFDRPLMIAIVCWIFIAVRCVQWFMS</sequence>
<evidence type="ECO:0000313" key="3">
    <source>
        <dbReference type="Proteomes" id="UP000177310"/>
    </source>
</evidence>
<dbReference type="AlphaFoldDB" id="A0A1G1YHA6"/>
<reference evidence="2 3" key="1">
    <citation type="journal article" date="2016" name="Nat. Commun.">
        <title>Thousands of microbial genomes shed light on interconnected biogeochemical processes in an aquifer system.</title>
        <authorList>
            <person name="Anantharaman K."/>
            <person name="Brown C.T."/>
            <person name="Hug L.A."/>
            <person name="Sharon I."/>
            <person name="Castelle C.J."/>
            <person name="Probst A.J."/>
            <person name="Thomas B.C."/>
            <person name="Singh A."/>
            <person name="Wilkins M.J."/>
            <person name="Karaoz U."/>
            <person name="Brodie E.L."/>
            <person name="Williams K.H."/>
            <person name="Hubbard S.S."/>
            <person name="Banfield J.F."/>
        </authorList>
    </citation>
    <scope>NUCLEOTIDE SEQUENCE [LARGE SCALE GENOMIC DNA]</scope>
</reference>
<evidence type="ECO:0000313" key="2">
    <source>
        <dbReference type="EMBL" id="OGY51743.1"/>
    </source>
</evidence>
<keyword evidence="1" id="KW-0472">Membrane</keyword>
<evidence type="ECO:0000256" key="1">
    <source>
        <dbReference type="SAM" id="Phobius"/>
    </source>
</evidence>
<dbReference type="Proteomes" id="UP000177310">
    <property type="component" value="Unassembled WGS sequence"/>
</dbReference>
<keyword evidence="1" id="KW-0812">Transmembrane</keyword>
<name>A0A1G1YHA6_9BACT</name>
<proteinExistence type="predicted"/>
<keyword evidence="1" id="KW-1133">Transmembrane helix</keyword>
<dbReference type="EMBL" id="MHIL01000015">
    <property type="protein sequence ID" value="OGY51743.1"/>
    <property type="molecule type" value="Genomic_DNA"/>
</dbReference>